<name>A0A6H0XWL3_9PEZI</name>
<evidence type="ECO:0000313" key="1">
    <source>
        <dbReference type="EMBL" id="QIW99050.1"/>
    </source>
</evidence>
<keyword evidence="2" id="KW-1185">Reference proteome</keyword>
<organism evidence="1 2">
    <name type="scientific">Peltaster fructicola</name>
    <dbReference type="NCBI Taxonomy" id="286661"/>
    <lineage>
        <taxon>Eukaryota</taxon>
        <taxon>Fungi</taxon>
        <taxon>Dikarya</taxon>
        <taxon>Ascomycota</taxon>
        <taxon>Pezizomycotina</taxon>
        <taxon>Dothideomycetes</taxon>
        <taxon>Dothideomycetes incertae sedis</taxon>
        <taxon>Peltaster</taxon>
    </lineage>
</organism>
<accession>A0A6H0XWL3</accession>
<gene>
    <name evidence="1" type="ORF">AMS68_004568</name>
</gene>
<reference evidence="1 2" key="1">
    <citation type="journal article" date="2016" name="Sci. Rep.">
        <title>Peltaster fructicola genome reveals evolution from an invasive phytopathogen to an ectophytic parasite.</title>
        <authorList>
            <person name="Xu C."/>
            <person name="Chen H."/>
            <person name="Gleason M.L."/>
            <person name="Xu J.R."/>
            <person name="Liu H."/>
            <person name="Zhang R."/>
            <person name="Sun G."/>
        </authorList>
    </citation>
    <scope>NUCLEOTIDE SEQUENCE [LARGE SCALE GENOMIC DNA]</scope>
    <source>
        <strain evidence="1 2">LNHT1506</strain>
    </source>
</reference>
<dbReference type="Proteomes" id="UP000503462">
    <property type="component" value="Chromosome 3"/>
</dbReference>
<dbReference type="EMBL" id="CP051141">
    <property type="protein sequence ID" value="QIW99050.1"/>
    <property type="molecule type" value="Genomic_DNA"/>
</dbReference>
<evidence type="ECO:0000313" key="2">
    <source>
        <dbReference type="Proteomes" id="UP000503462"/>
    </source>
</evidence>
<dbReference type="AlphaFoldDB" id="A0A6H0XWL3"/>
<sequence length="82" mass="9492">MERARVEQRHGSCPSKRLYRLDFNEWLTMNDENARCSRVNRDFPIRDVTTLRSYKLCITACGRRATSTVLGIFLGGQEVHTS</sequence>
<proteinExistence type="predicted"/>
<protein>
    <submittedName>
        <fullName evidence="1">Uncharacterized protein</fullName>
    </submittedName>
</protein>